<dbReference type="RefSeq" id="WP_156005354.1">
    <property type="nucleotide sequence ID" value="NZ_CP045483.1"/>
</dbReference>
<dbReference type="OrthoDB" id="5620at2157"/>
<dbReference type="GO" id="GO:0051536">
    <property type="term" value="F:iron-sulfur cluster binding"/>
    <property type="evidence" value="ECO:0007669"/>
    <property type="project" value="UniProtKB-KW"/>
</dbReference>
<proteinExistence type="predicted"/>
<evidence type="ECO:0000256" key="1">
    <source>
        <dbReference type="ARBA" id="ARBA00022691"/>
    </source>
</evidence>
<evidence type="ECO:0000256" key="3">
    <source>
        <dbReference type="ARBA" id="ARBA00023004"/>
    </source>
</evidence>
<accession>A0A650CMM6</accession>
<sequence>MNRDVKALKWFFDTQILRDPFKPIYATFKVTSRCNLHCTFCSPAYYSGELGEAPTEVVKKIIDNMKDSSIVVLSFEGGEPTLRPDILELLEYAHDGSFYVMLTTNGYRLNDENFLTKLADRIDFLHYSIDEYHWNVKAFNTLCKFRQYGLKVNVQTVVTRFNINKLEEKVRKVHECKYKIVVLPAIDYPTSKVKLAPDPEELYKVLSDLKRKYGSTLNNSWGFIKALKGEQVSSRVTSYAITVYPNGDLPYPDDINGKVVGNLAKEKLNDILKKPIVKDLQQHMLANQAKFEYLHLQTSTFNSFRDLLSYAAEIAKWRFLGRS</sequence>
<dbReference type="SUPFAM" id="SSF102114">
    <property type="entry name" value="Radical SAM enzymes"/>
    <property type="match status" value="1"/>
</dbReference>
<dbReference type="Proteomes" id="UP000423396">
    <property type="component" value="Chromosome"/>
</dbReference>
<keyword evidence="3" id="KW-0408">Iron</keyword>
<organism evidence="6 7">
    <name type="scientific">Stygiolobus azoricus</name>
    <dbReference type="NCBI Taxonomy" id="41675"/>
    <lineage>
        <taxon>Archaea</taxon>
        <taxon>Thermoproteota</taxon>
        <taxon>Thermoprotei</taxon>
        <taxon>Sulfolobales</taxon>
        <taxon>Sulfolobaceae</taxon>
        <taxon>Stygiolobus</taxon>
    </lineage>
</organism>
<dbReference type="AlphaFoldDB" id="A0A650CMM6"/>
<dbReference type="CDD" id="cd01335">
    <property type="entry name" value="Radical_SAM"/>
    <property type="match status" value="1"/>
</dbReference>
<evidence type="ECO:0000259" key="5">
    <source>
        <dbReference type="PROSITE" id="PS51918"/>
    </source>
</evidence>
<dbReference type="KEGG" id="sazo:D1868_02860"/>
<dbReference type="SFLD" id="SFLDG01067">
    <property type="entry name" value="SPASM/twitch_domain_containing"/>
    <property type="match status" value="1"/>
</dbReference>
<protein>
    <submittedName>
        <fullName evidence="6">Radical SAM protein</fullName>
    </submittedName>
</protein>
<dbReference type="EMBL" id="CP045483">
    <property type="protein sequence ID" value="QGR19023.1"/>
    <property type="molecule type" value="Genomic_DNA"/>
</dbReference>
<dbReference type="SFLD" id="SFLDS00029">
    <property type="entry name" value="Radical_SAM"/>
    <property type="match status" value="1"/>
</dbReference>
<dbReference type="PROSITE" id="PS51918">
    <property type="entry name" value="RADICAL_SAM"/>
    <property type="match status" value="1"/>
</dbReference>
<dbReference type="Gene3D" id="3.20.20.70">
    <property type="entry name" value="Aldolase class I"/>
    <property type="match status" value="1"/>
</dbReference>
<keyword evidence="2" id="KW-0479">Metal-binding</keyword>
<dbReference type="InterPro" id="IPR050377">
    <property type="entry name" value="Radical_SAM_PqqE_MftC-like"/>
</dbReference>
<keyword evidence="1" id="KW-0949">S-adenosyl-L-methionine</keyword>
<dbReference type="GeneID" id="42797978"/>
<feature type="domain" description="Radical SAM core" evidence="5">
    <location>
        <begin position="20"/>
        <end position="215"/>
    </location>
</feature>
<dbReference type="PANTHER" id="PTHR11228:SF34">
    <property type="entry name" value="TUNGSTEN-CONTAINING ALDEHYDE FERREDOXIN OXIDOREDUCTASE COFACTOR MODIFYING PROTEIN"/>
    <property type="match status" value="1"/>
</dbReference>
<evidence type="ECO:0000256" key="4">
    <source>
        <dbReference type="ARBA" id="ARBA00023014"/>
    </source>
</evidence>
<gene>
    <name evidence="6" type="ORF">D1868_02860</name>
</gene>
<dbReference type="Pfam" id="PF04055">
    <property type="entry name" value="Radical_SAM"/>
    <property type="match status" value="1"/>
</dbReference>
<dbReference type="GO" id="GO:0003824">
    <property type="term" value="F:catalytic activity"/>
    <property type="evidence" value="ECO:0007669"/>
    <property type="project" value="InterPro"/>
</dbReference>
<dbReference type="InterPro" id="IPR013785">
    <property type="entry name" value="Aldolase_TIM"/>
</dbReference>
<name>A0A650CMM6_9CREN</name>
<dbReference type="GO" id="GO:0046872">
    <property type="term" value="F:metal ion binding"/>
    <property type="evidence" value="ECO:0007669"/>
    <property type="project" value="UniProtKB-KW"/>
</dbReference>
<evidence type="ECO:0000313" key="6">
    <source>
        <dbReference type="EMBL" id="QGR19023.1"/>
    </source>
</evidence>
<keyword evidence="4" id="KW-0411">Iron-sulfur</keyword>
<evidence type="ECO:0000256" key="2">
    <source>
        <dbReference type="ARBA" id="ARBA00022723"/>
    </source>
</evidence>
<dbReference type="PANTHER" id="PTHR11228">
    <property type="entry name" value="RADICAL SAM DOMAIN PROTEIN"/>
    <property type="match status" value="1"/>
</dbReference>
<dbReference type="InterPro" id="IPR007197">
    <property type="entry name" value="rSAM"/>
</dbReference>
<reference evidence="6 7" key="1">
    <citation type="submission" date="2019-10" db="EMBL/GenBank/DDBJ databases">
        <title>Genome Sequences from Six Type Strain Members of the Archaeal Family Sulfolobaceae: Acidianus ambivalens, Acidianus infernus, Metallosphaera prunae, Stygiolobus azoricus, Sulfolobus metallicus, and Sulfurisphaera ohwakuensis.</title>
        <authorList>
            <person name="Counts J.A."/>
            <person name="Kelly R.M."/>
        </authorList>
    </citation>
    <scope>NUCLEOTIDE SEQUENCE [LARGE SCALE GENOMIC DNA]</scope>
    <source>
        <strain evidence="6 7">FC6</strain>
    </source>
</reference>
<keyword evidence="7" id="KW-1185">Reference proteome</keyword>
<dbReference type="InterPro" id="IPR058240">
    <property type="entry name" value="rSAM_sf"/>
</dbReference>
<evidence type="ECO:0000313" key="7">
    <source>
        <dbReference type="Proteomes" id="UP000423396"/>
    </source>
</evidence>